<dbReference type="SUPFAM" id="SSF88659">
    <property type="entry name" value="Sigma3 and sigma4 domains of RNA polymerase sigma factors"/>
    <property type="match status" value="1"/>
</dbReference>
<comment type="caution">
    <text evidence="1">The sequence shown here is derived from an EMBL/GenBank/DDBJ whole genome shotgun (WGS) entry which is preliminary data.</text>
</comment>
<dbReference type="AlphaFoldDB" id="A0A923MHY9"/>
<dbReference type="EMBL" id="JACOQI010000005">
    <property type="protein sequence ID" value="MBC5770021.1"/>
    <property type="molecule type" value="Genomic_DNA"/>
</dbReference>
<dbReference type="Gene3D" id="1.10.10.10">
    <property type="entry name" value="Winged helix-like DNA-binding domain superfamily/Winged helix DNA-binding domain"/>
    <property type="match status" value="1"/>
</dbReference>
<reference evidence="1" key="1">
    <citation type="submission" date="2020-08" db="EMBL/GenBank/DDBJ databases">
        <title>Genome public.</title>
        <authorList>
            <person name="Liu C."/>
            <person name="Sun Q."/>
        </authorList>
    </citation>
    <scope>NUCLEOTIDE SEQUENCE</scope>
    <source>
        <strain evidence="1">BX15</strain>
    </source>
</reference>
<dbReference type="InterPro" id="IPR036388">
    <property type="entry name" value="WH-like_DNA-bd_sf"/>
</dbReference>
<protein>
    <submittedName>
        <fullName evidence="1">Sigma-70 family RNA polymerase sigma factor</fullName>
    </submittedName>
</protein>
<proteinExistence type="predicted"/>
<sequence>MPPLTPEQQAFAEEHHGLILDFMEKHSLDDDYYGLLAQRYLKVVVRYLTEEELRKYSFSTVVWYHLRSELSNYARDQFGKPQEIPIEFYCEIPAPEIAPIDDGIWRVIEDNLTYKQFEAIQFRNQGYTNREIADLCGVKRKAIEKRFARIRKILSNLKEF</sequence>
<keyword evidence="2" id="KW-1185">Reference proteome</keyword>
<evidence type="ECO:0000313" key="2">
    <source>
        <dbReference type="Proteomes" id="UP000620327"/>
    </source>
</evidence>
<dbReference type="Proteomes" id="UP000620327">
    <property type="component" value="Unassembled WGS sequence"/>
</dbReference>
<dbReference type="InterPro" id="IPR013324">
    <property type="entry name" value="RNA_pol_sigma_r3/r4-like"/>
</dbReference>
<name>A0A923MHY9_9FIRM</name>
<gene>
    <name evidence="1" type="ORF">H8Z83_06730</name>
</gene>
<dbReference type="RefSeq" id="WP_147561680.1">
    <property type="nucleotide sequence ID" value="NZ_JACOQI010000005.1"/>
</dbReference>
<evidence type="ECO:0000313" key="1">
    <source>
        <dbReference type="EMBL" id="MBC5770021.1"/>
    </source>
</evidence>
<organism evidence="1 2">
    <name type="scientific">Dysosmobacter segnis</name>
    <dbReference type="NCBI Taxonomy" id="2763042"/>
    <lineage>
        <taxon>Bacteria</taxon>
        <taxon>Bacillati</taxon>
        <taxon>Bacillota</taxon>
        <taxon>Clostridia</taxon>
        <taxon>Eubacteriales</taxon>
        <taxon>Oscillospiraceae</taxon>
        <taxon>Dysosmobacter</taxon>
    </lineage>
</organism>
<accession>A0A923MHY9</accession>